<name>A0A165CSA7_9BASI</name>
<evidence type="ECO:0000313" key="2">
    <source>
        <dbReference type="EMBL" id="KZT51304.1"/>
    </source>
</evidence>
<keyword evidence="3" id="KW-1185">Reference proteome</keyword>
<dbReference type="OrthoDB" id="439917at2759"/>
<dbReference type="PANTHER" id="PTHR35192">
    <property type="entry name" value="PROTEIN, PUTATIVE-RELATED"/>
    <property type="match status" value="1"/>
</dbReference>
<evidence type="ECO:0000259" key="1">
    <source>
        <dbReference type="Pfam" id="PF21671"/>
    </source>
</evidence>
<protein>
    <recommendedName>
        <fullName evidence="1">Protein CPL1-like domain-containing protein</fullName>
    </recommendedName>
</protein>
<dbReference type="AlphaFoldDB" id="A0A165CSA7"/>
<dbReference type="Proteomes" id="UP000076842">
    <property type="component" value="Unassembled WGS sequence"/>
</dbReference>
<dbReference type="InterPro" id="IPR048661">
    <property type="entry name" value="CPL1-like"/>
</dbReference>
<gene>
    <name evidence="2" type="ORF">CALCODRAFT_144586</name>
</gene>
<dbReference type="EMBL" id="KV424114">
    <property type="protein sequence ID" value="KZT51304.1"/>
    <property type="molecule type" value="Genomic_DNA"/>
</dbReference>
<dbReference type="PANTHER" id="PTHR35192:SF2">
    <property type="entry name" value="APPLE DOMAIN-CONTAINING PROTEIN"/>
    <property type="match status" value="1"/>
</dbReference>
<accession>A0A165CSA7</accession>
<reference evidence="2 3" key="1">
    <citation type="journal article" date="2016" name="Mol. Biol. Evol.">
        <title>Comparative Genomics of Early-Diverging Mushroom-Forming Fungi Provides Insights into the Origins of Lignocellulose Decay Capabilities.</title>
        <authorList>
            <person name="Nagy L.G."/>
            <person name="Riley R."/>
            <person name="Tritt A."/>
            <person name="Adam C."/>
            <person name="Daum C."/>
            <person name="Floudas D."/>
            <person name="Sun H."/>
            <person name="Yadav J.S."/>
            <person name="Pangilinan J."/>
            <person name="Larsson K.H."/>
            <person name="Matsuura K."/>
            <person name="Barry K."/>
            <person name="Labutti K."/>
            <person name="Kuo R."/>
            <person name="Ohm R.A."/>
            <person name="Bhattacharya S.S."/>
            <person name="Shirouzu T."/>
            <person name="Yoshinaga Y."/>
            <person name="Martin F.M."/>
            <person name="Grigoriev I.V."/>
            <person name="Hibbett D.S."/>
        </authorList>
    </citation>
    <scope>NUCLEOTIDE SEQUENCE [LARGE SCALE GENOMIC DNA]</scope>
    <source>
        <strain evidence="2 3">HHB12733</strain>
    </source>
</reference>
<sequence>MYGIANLVNQRLAVTISGAGPVTIGIINACLCLSGILNFEQTNIVAQAAIAVSDEPTTTAALTALVNAHGSVCVYPANASPQCLSSDPCSFSCTNGFTLSEDGTDCVCELPKTVAGGQCVMQSTMRKRSFGTGMSGCSRRERACGVPGQPDAWECVDTSRALDSCGGCLFSPPEMLLSPHGWMFGQDCTDIPHVLAVECRMSKCVVHQCRKPYRVSADRSVCEIPPLLENHRA</sequence>
<dbReference type="Pfam" id="PF21671">
    <property type="entry name" value="CPL1-like"/>
    <property type="match status" value="1"/>
</dbReference>
<dbReference type="InterPro" id="IPR038955">
    <property type="entry name" value="PriA/CPL1_fungi"/>
</dbReference>
<dbReference type="STRING" id="1353952.A0A165CSA7"/>
<dbReference type="InParanoid" id="A0A165CSA7"/>
<evidence type="ECO:0000313" key="3">
    <source>
        <dbReference type="Proteomes" id="UP000076842"/>
    </source>
</evidence>
<proteinExistence type="predicted"/>
<organism evidence="2 3">
    <name type="scientific">Calocera cornea HHB12733</name>
    <dbReference type="NCBI Taxonomy" id="1353952"/>
    <lineage>
        <taxon>Eukaryota</taxon>
        <taxon>Fungi</taxon>
        <taxon>Dikarya</taxon>
        <taxon>Basidiomycota</taxon>
        <taxon>Agaricomycotina</taxon>
        <taxon>Dacrymycetes</taxon>
        <taxon>Dacrymycetales</taxon>
        <taxon>Dacrymycetaceae</taxon>
        <taxon>Calocera</taxon>
    </lineage>
</organism>
<feature type="domain" description="Protein CPL1-like" evidence="1">
    <location>
        <begin position="153"/>
        <end position="222"/>
    </location>
</feature>